<reference evidence="4" key="1">
    <citation type="submission" date="2025-08" db="UniProtKB">
        <authorList>
            <consortium name="Ensembl"/>
        </authorList>
    </citation>
    <scope>IDENTIFICATION</scope>
</reference>
<dbReference type="AlphaFoldDB" id="A0A8D2IRF6"/>
<feature type="compositionally biased region" description="Basic residues" evidence="3">
    <location>
        <begin position="151"/>
        <end position="161"/>
    </location>
</feature>
<evidence type="ECO:0000313" key="5">
    <source>
        <dbReference type="Proteomes" id="UP000694417"/>
    </source>
</evidence>
<dbReference type="GeneID" id="113197242"/>
<evidence type="ECO:0000256" key="1">
    <source>
        <dbReference type="ARBA" id="ARBA00023054"/>
    </source>
</evidence>
<dbReference type="PANTHER" id="PTHR46742">
    <property type="entry name" value="LYSINE-RICH COILED-COIL PROTEIN 1"/>
    <property type="match status" value="1"/>
</dbReference>
<feature type="compositionally biased region" description="Basic residues" evidence="3">
    <location>
        <begin position="213"/>
        <end position="237"/>
    </location>
</feature>
<dbReference type="PANTHER" id="PTHR46742:SF3">
    <property type="entry name" value="LYSINE-RICH COILED-COIL PROTEIN 1"/>
    <property type="match status" value="1"/>
</dbReference>
<proteinExistence type="predicted"/>
<accession>A0A8D2IRF6</accession>
<dbReference type="Ensembl" id="ENSUPAT00010033146.1">
    <property type="protein sequence ID" value="ENSUPAP00010029136.1"/>
    <property type="gene ID" value="ENSUPAG00010022969.1"/>
</dbReference>
<protein>
    <recommendedName>
        <fullName evidence="2">Lysine-rich coiled-coil protein 1</fullName>
    </recommendedName>
</protein>
<feature type="region of interest" description="Disordered" evidence="3">
    <location>
        <begin position="135"/>
        <end position="259"/>
    </location>
</feature>
<evidence type="ECO:0000313" key="4">
    <source>
        <dbReference type="Ensembl" id="ENSUPAP00010029136.1"/>
    </source>
</evidence>
<evidence type="ECO:0000256" key="2">
    <source>
        <dbReference type="ARBA" id="ARBA00040329"/>
    </source>
</evidence>
<evidence type="ECO:0000256" key="3">
    <source>
        <dbReference type="SAM" id="MobiDB-lite"/>
    </source>
</evidence>
<reference evidence="4" key="2">
    <citation type="submission" date="2025-09" db="UniProtKB">
        <authorList>
            <consortium name="Ensembl"/>
        </authorList>
    </citation>
    <scope>IDENTIFICATION</scope>
</reference>
<keyword evidence="1" id="KW-0175">Coiled coil</keyword>
<dbReference type="Proteomes" id="UP000694417">
    <property type="component" value="Unplaced"/>
</dbReference>
<keyword evidence="5" id="KW-1185">Reference proteome</keyword>
<dbReference type="RefSeq" id="XP_026265275.1">
    <property type="nucleotide sequence ID" value="XM_026409490.1"/>
</dbReference>
<sequence length="259" mass="29848">MKHSKSYDSFQDELEDYIKVQKARGLEPKTCFRKMREGYLETCGHREEVDSRARYRMSDQRPPPGLVQTHPRSCSSLQTADGQLPQCLPAQDGRLRPESLSVSQLPKHCFLGTPVPRNLSQREYNCGSYDLESSVHRHLSSGNSPSDRSAGHKQAHQKRKRHPEEVGEEAEEEQPKHRRKRGSEELGLGRHRSIQRKKAKVETETEATQVSARKPKSRKERKSRAASRKEGRKHRKASKDQGQERTEEEMLWDQSILGF</sequence>
<gene>
    <name evidence="4" type="primary">KRCC1</name>
</gene>
<name>A0A8D2IRF6_UROPR</name>
<organism evidence="4 5">
    <name type="scientific">Urocitellus parryii</name>
    <name type="common">Arctic ground squirrel</name>
    <name type="synonym">Spermophilus parryii</name>
    <dbReference type="NCBI Taxonomy" id="9999"/>
    <lineage>
        <taxon>Eukaryota</taxon>
        <taxon>Metazoa</taxon>
        <taxon>Chordata</taxon>
        <taxon>Craniata</taxon>
        <taxon>Vertebrata</taxon>
        <taxon>Euteleostomi</taxon>
        <taxon>Mammalia</taxon>
        <taxon>Eutheria</taxon>
        <taxon>Euarchontoglires</taxon>
        <taxon>Glires</taxon>
        <taxon>Rodentia</taxon>
        <taxon>Sciuromorpha</taxon>
        <taxon>Sciuridae</taxon>
        <taxon>Xerinae</taxon>
        <taxon>Marmotini</taxon>
        <taxon>Urocitellus</taxon>
    </lineage>
</organism>
<feature type="compositionally biased region" description="Basic residues" evidence="3">
    <location>
        <begin position="189"/>
        <end position="199"/>
    </location>
</feature>
<feature type="region of interest" description="Disordered" evidence="3">
    <location>
        <begin position="51"/>
        <end position="80"/>
    </location>
</feature>
<feature type="compositionally biased region" description="Polar residues" evidence="3">
    <location>
        <begin position="70"/>
        <end position="80"/>
    </location>
</feature>
<dbReference type="GeneTree" id="ENSGT00940000162565"/>